<dbReference type="SMART" id="SM00342">
    <property type="entry name" value="HTH_ARAC"/>
    <property type="match status" value="1"/>
</dbReference>
<dbReference type="SUPFAM" id="SSF46689">
    <property type="entry name" value="Homeodomain-like"/>
    <property type="match status" value="2"/>
</dbReference>
<organism evidence="5 6">
    <name type="scientific">Hafnia alvei ATCC 51873</name>
    <dbReference type="NCBI Taxonomy" id="1002364"/>
    <lineage>
        <taxon>Bacteria</taxon>
        <taxon>Pseudomonadati</taxon>
        <taxon>Pseudomonadota</taxon>
        <taxon>Gammaproteobacteria</taxon>
        <taxon>Enterobacterales</taxon>
        <taxon>Hafniaceae</taxon>
        <taxon>Hafnia</taxon>
    </lineage>
</organism>
<dbReference type="HOGENOM" id="CLU_000445_81_14_6"/>
<dbReference type="InterPro" id="IPR018060">
    <property type="entry name" value="HTH_AraC"/>
</dbReference>
<dbReference type="InterPro" id="IPR050959">
    <property type="entry name" value="MarA-like"/>
</dbReference>
<dbReference type="Pfam" id="PF12833">
    <property type="entry name" value="HTH_18"/>
    <property type="match status" value="1"/>
</dbReference>
<evidence type="ECO:0000313" key="6">
    <source>
        <dbReference type="Proteomes" id="UP000005959"/>
    </source>
</evidence>
<protein>
    <submittedName>
        <fullName evidence="5">Transcriptional activator RamA family protein</fullName>
    </submittedName>
</protein>
<dbReference type="AlphaFoldDB" id="G9YAF3"/>
<gene>
    <name evidence="5" type="ORF">HMPREF0454_03577</name>
</gene>
<dbReference type="GO" id="GO:0003700">
    <property type="term" value="F:DNA-binding transcription factor activity"/>
    <property type="evidence" value="ECO:0007669"/>
    <property type="project" value="InterPro"/>
</dbReference>
<dbReference type="Gene3D" id="1.10.10.60">
    <property type="entry name" value="Homeodomain-like"/>
    <property type="match status" value="2"/>
</dbReference>
<proteinExistence type="predicted"/>
<evidence type="ECO:0000256" key="1">
    <source>
        <dbReference type="ARBA" id="ARBA00023015"/>
    </source>
</evidence>
<accession>G9YAF3</accession>
<dbReference type="PRINTS" id="PR00032">
    <property type="entry name" value="HTHARAC"/>
</dbReference>
<dbReference type="PATRIC" id="fig|1002364.3.peg.3230"/>
<keyword evidence="2" id="KW-0238">DNA-binding</keyword>
<dbReference type="PROSITE" id="PS01124">
    <property type="entry name" value="HTH_ARAC_FAMILY_2"/>
    <property type="match status" value="1"/>
</dbReference>
<dbReference type="PANTHER" id="PTHR47504">
    <property type="entry name" value="RIGHT ORIGIN-BINDING PROTEIN"/>
    <property type="match status" value="1"/>
</dbReference>
<dbReference type="EMBL" id="AGCI01000087">
    <property type="protein sequence ID" value="EHM39935.1"/>
    <property type="molecule type" value="Genomic_DNA"/>
</dbReference>
<sequence length="140" mass="16582">MLLIRTITGERMTQNERNIALVCALSEWIEQHLGRDIYLDELARYSGYSLWHMQKIFRETTGMSLGRYIRERKLSGAAKRLRHTEESIIDIAVYYGFASQSHFTYMFRKHFDITPTNYRLQSEIQLSTIQPLHVMYKQSA</sequence>
<dbReference type="InterPro" id="IPR020449">
    <property type="entry name" value="Tscrpt_reg_AraC-type_HTH"/>
</dbReference>
<evidence type="ECO:0000313" key="5">
    <source>
        <dbReference type="EMBL" id="EHM39935.1"/>
    </source>
</evidence>
<evidence type="ECO:0000259" key="4">
    <source>
        <dbReference type="PROSITE" id="PS01124"/>
    </source>
</evidence>
<dbReference type="InterPro" id="IPR009057">
    <property type="entry name" value="Homeodomain-like_sf"/>
</dbReference>
<dbReference type="PROSITE" id="PS00041">
    <property type="entry name" value="HTH_ARAC_FAMILY_1"/>
    <property type="match status" value="1"/>
</dbReference>
<name>G9YAF3_HAFAL</name>
<keyword evidence="1" id="KW-0805">Transcription regulation</keyword>
<evidence type="ECO:0000256" key="3">
    <source>
        <dbReference type="ARBA" id="ARBA00023163"/>
    </source>
</evidence>
<evidence type="ECO:0000256" key="2">
    <source>
        <dbReference type="ARBA" id="ARBA00023125"/>
    </source>
</evidence>
<dbReference type="Proteomes" id="UP000005959">
    <property type="component" value="Unassembled WGS sequence"/>
</dbReference>
<feature type="domain" description="HTH araC/xylS-type" evidence="4">
    <location>
        <begin position="23"/>
        <end position="121"/>
    </location>
</feature>
<dbReference type="InterPro" id="IPR018062">
    <property type="entry name" value="HTH_AraC-typ_CS"/>
</dbReference>
<dbReference type="PANTHER" id="PTHR47504:SF5">
    <property type="entry name" value="RIGHT ORIGIN-BINDING PROTEIN"/>
    <property type="match status" value="1"/>
</dbReference>
<keyword evidence="3" id="KW-0804">Transcription</keyword>
<dbReference type="GO" id="GO:0043565">
    <property type="term" value="F:sequence-specific DNA binding"/>
    <property type="evidence" value="ECO:0007669"/>
    <property type="project" value="InterPro"/>
</dbReference>
<reference evidence="5 6" key="1">
    <citation type="submission" date="2011-08" db="EMBL/GenBank/DDBJ databases">
        <authorList>
            <person name="Weinstock G."/>
            <person name="Sodergren E."/>
            <person name="Clifton S."/>
            <person name="Fulton L."/>
            <person name="Fulton B."/>
            <person name="Courtney L."/>
            <person name="Fronick C."/>
            <person name="Harrison M."/>
            <person name="Strong C."/>
            <person name="Farmer C."/>
            <person name="Delahaunty K."/>
            <person name="Markovic C."/>
            <person name="Hall O."/>
            <person name="Minx P."/>
            <person name="Tomlinson C."/>
            <person name="Mitreva M."/>
            <person name="Hou S."/>
            <person name="Chen J."/>
            <person name="Wollam A."/>
            <person name="Pepin K.H."/>
            <person name="Johnson M."/>
            <person name="Bhonagiri V."/>
            <person name="Zhang X."/>
            <person name="Suruliraj S."/>
            <person name="Warren W."/>
            <person name="Chinwalla A."/>
            <person name="Mardis E.R."/>
            <person name="Wilson R.K."/>
        </authorList>
    </citation>
    <scope>NUCLEOTIDE SEQUENCE [LARGE SCALE GENOMIC DNA]</scope>
    <source>
        <strain evidence="5 6">ATCC 51873</strain>
    </source>
</reference>
<comment type="caution">
    <text evidence="5">The sequence shown here is derived from an EMBL/GenBank/DDBJ whole genome shotgun (WGS) entry which is preliminary data.</text>
</comment>